<feature type="region of interest" description="Disordered" evidence="1">
    <location>
        <begin position="120"/>
        <end position="145"/>
    </location>
</feature>
<comment type="caution">
    <text evidence="3">The sequence shown here is derived from an EMBL/GenBank/DDBJ whole genome shotgun (WGS) entry which is preliminary data.</text>
</comment>
<organism evidence="3 4">
    <name type="scientific">Paragonimus westermani</name>
    <dbReference type="NCBI Taxonomy" id="34504"/>
    <lineage>
        <taxon>Eukaryota</taxon>
        <taxon>Metazoa</taxon>
        <taxon>Spiralia</taxon>
        <taxon>Lophotrochozoa</taxon>
        <taxon>Platyhelminthes</taxon>
        <taxon>Trematoda</taxon>
        <taxon>Digenea</taxon>
        <taxon>Plagiorchiida</taxon>
        <taxon>Troglotremata</taxon>
        <taxon>Troglotrematidae</taxon>
        <taxon>Paragonimus</taxon>
    </lineage>
</organism>
<keyword evidence="4" id="KW-1185">Reference proteome</keyword>
<feature type="compositionally biased region" description="Polar residues" evidence="1">
    <location>
        <begin position="446"/>
        <end position="464"/>
    </location>
</feature>
<feature type="domain" description="DUF5743" evidence="2">
    <location>
        <begin position="42"/>
        <end position="340"/>
    </location>
</feature>
<accession>A0A8T0D161</accession>
<proteinExistence type="predicted"/>
<evidence type="ECO:0000313" key="4">
    <source>
        <dbReference type="Proteomes" id="UP000699462"/>
    </source>
</evidence>
<feature type="compositionally biased region" description="Polar residues" evidence="1">
    <location>
        <begin position="120"/>
        <end position="131"/>
    </location>
</feature>
<dbReference type="EMBL" id="JTDF01021773">
    <property type="protein sequence ID" value="KAF8561392.1"/>
    <property type="molecule type" value="Genomic_DNA"/>
</dbReference>
<dbReference type="AlphaFoldDB" id="A0A8T0D161"/>
<feature type="region of interest" description="Disordered" evidence="1">
    <location>
        <begin position="684"/>
        <end position="705"/>
    </location>
</feature>
<feature type="compositionally biased region" description="Polar residues" evidence="1">
    <location>
        <begin position="361"/>
        <end position="371"/>
    </location>
</feature>
<gene>
    <name evidence="3" type="ORF">P879_10974</name>
</gene>
<dbReference type="Pfam" id="PF19014">
    <property type="entry name" value="DUF5743"/>
    <property type="match status" value="1"/>
</dbReference>
<feature type="compositionally biased region" description="Polar residues" evidence="1">
    <location>
        <begin position="404"/>
        <end position="435"/>
    </location>
</feature>
<dbReference type="Proteomes" id="UP000699462">
    <property type="component" value="Unassembled WGS sequence"/>
</dbReference>
<name>A0A8T0D161_9TREM</name>
<evidence type="ECO:0000259" key="2">
    <source>
        <dbReference type="Pfam" id="PF19014"/>
    </source>
</evidence>
<feature type="region of interest" description="Disordered" evidence="1">
    <location>
        <begin position="634"/>
        <end position="653"/>
    </location>
</feature>
<dbReference type="InterPro" id="IPR044041">
    <property type="entry name" value="DUF5743"/>
</dbReference>
<dbReference type="OrthoDB" id="6272577at2759"/>
<feature type="compositionally biased region" description="Basic and acidic residues" evidence="1">
    <location>
        <begin position="376"/>
        <end position="386"/>
    </location>
</feature>
<protein>
    <recommendedName>
        <fullName evidence="2">DUF5743 domain-containing protein</fullName>
    </recommendedName>
</protein>
<reference evidence="3 4" key="1">
    <citation type="submission" date="2019-07" db="EMBL/GenBank/DDBJ databases">
        <title>Annotation for the trematode Paragonimus westermani.</title>
        <authorList>
            <person name="Choi Y.-J."/>
        </authorList>
    </citation>
    <scope>NUCLEOTIDE SEQUENCE [LARGE SCALE GENOMIC DNA]</scope>
    <source>
        <strain evidence="3">180907_Pwestermani</strain>
    </source>
</reference>
<sequence length="908" mass="100245">MGDKMLPTVDYPPVIRGSLRLMLQLKDAFLGGFNLVEEYRDQLLACKHGFTRDLVVYQLTKRLAGITRLRDDLAHVESQAQGRLKRNTALREYILDRYGMSTSSDRTGASASIVARIVQDQQSEPNRSGTGTAVLGSPLPPPINAPDSVEQALHGGLDRCKGTIDVDVLQVPEEVDLATTTTESGTNLLPVVEFYRGFFFLQMHFQLIMCQAANYAMPVVTRPMSLAERAFSWPTMPSFGLASTTGAMKDRLLDIHTDVMTLATRLHECLALVREKMLQDRKIESYFIQHTAAQEGLRRNLLRCLQAQRVYIECLEAQNDRLAGLAIKLDPSFAKSSDFALMTGPGVNFQDTSKTGVFASNHSSAAVSQKSQNRKLVHDNYPDRDPSNPNDDDGGSGGFGLIHRQSNGYSSSGCNQQRTQSPRQENSQIHKSSTHGQRDSQLFVGNRTNSGRYSISDHSPAHNSSLVVQPTDVNFSASGGGRPAVWKQHGCMTSRGHTESTQHLEHKRTDVDVEITRKLDSIKGNSTAVQELLIGLDSVASGGGARLGVENENMPTPTILNTEHYVTSIYDDVFGQATHDPARTSSATRKDPTHTATNTPIAIASPSLHTPSTGIRQAEPINSTISLERSAVTVLSPRKSETPERSSSASFVNGTVGGSNCDVRYTPHMDRKRLRDGHHRLDGSGVNLFSEPNPDVPGEPDQTDDTFTPMSPRLKRFSRCSQQPQFQSPHLQDPHSLLRELDTNVNASDFVLPRIVSKIRQPLPRVSRAARPRHISSIMYAKPTRMEDRKEIYRCPTESECIDQYTSPKAQKEAPAQFDDCVSGHAADSVKPQQVPTVGSAECGQLCVPEWVARRATTHSHNPEDLLEEPKRTALNKAVLAHRCRLVETILQADKERLEEIISLLMKD</sequence>
<feature type="region of interest" description="Disordered" evidence="1">
    <location>
        <begin position="578"/>
        <end position="622"/>
    </location>
</feature>
<evidence type="ECO:0000313" key="3">
    <source>
        <dbReference type="EMBL" id="KAF8561392.1"/>
    </source>
</evidence>
<feature type="compositionally biased region" description="Polar residues" evidence="1">
    <location>
        <begin position="607"/>
        <end position="622"/>
    </location>
</feature>
<evidence type="ECO:0000256" key="1">
    <source>
        <dbReference type="SAM" id="MobiDB-lite"/>
    </source>
</evidence>
<feature type="region of interest" description="Disordered" evidence="1">
    <location>
        <begin position="361"/>
        <end position="464"/>
    </location>
</feature>